<feature type="compositionally biased region" description="Polar residues" evidence="1">
    <location>
        <begin position="390"/>
        <end position="401"/>
    </location>
</feature>
<proteinExistence type="predicted"/>
<sequence length="524" mass="56901">MNMLVDYASESESEDEVTLAPSKKQEFALPVKDANERGDDDFILAALKDLQDFAASVDTSNQQETTSTANDSKEENRQQDTESSTSHATADDLEDLQLLAFLKEVDAIPFPADEHDPTFSSQPPPPPPPPPDPMQEADPPPPLETPSEEVGVHESSALDSVSQCVYSAHVRLQQLFILPASNLDLKDLERRILEFAIRIVDWENGGLESSYFLGEAKANAEAQQSVPSPGTEATQSATDWVPYGGVLGSMLKHLHELEYLAAPTGWISIWDPADEAYGFQHVRTGAYLSTYPTLEQIHYLDPPPLPSPTAKTTQGSYRKSTYVSRPATGASFSSVSSPTSAPQLATFHNQWSLSSMTSPTNGSPSKDDSSTLASELPTASSPTIHPPSTPNAVTSIESTTVVPARKKRKVSDLQSEHHGSMDSGSANQQMHPSRRALLSTKSSATATAVSSSKFMPKKLASMLQKWSEKDRETSDGERDDDDDDGDGDNSSRTGHTAYEKSASGANSQALGSDWRERRLQQYNK</sequence>
<feature type="compositionally biased region" description="Polar residues" evidence="1">
    <location>
        <begin position="57"/>
        <end position="70"/>
    </location>
</feature>
<accession>A0A9P6G2N6</accession>
<feature type="region of interest" description="Disordered" evidence="1">
    <location>
        <begin position="110"/>
        <end position="155"/>
    </location>
</feature>
<name>A0A9P6G2N6_9FUNG</name>
<keyword evidence="3" id="KW-1185">Reference proteome</keyword>
<gene>
    <name evidence="2" type="ORF">BGW38_009322</name>
</gene>
<dbReference type="PANTHER" id="PTHR23330:SF9">
    <property type="entry name" value="PROLINE-RICH PROTEIN 11"/>
    <property type="match status" value="1"/>
</dbReference>
<dbReference type="PANTHER" id="PTHR23330">
    <property type="entry name" value="P300 TRANSCRIPTIONAL COFACTOR JMY-RELATED"/>
    <property type="match status" value="1"/>
</dbReference>
<protein>
    <submittedName>
        <fullName evidence="2">Uncharacterized protein</fullName>
    </submittedName>
</protein>
<comment type="caution">
    <text evidence="2">The sequence shown here is derived from an EMBL/GenBank/DDBJ whole genome shotgun (WGS) entry which is preliminary data.</text>
</comment>
<feature type="compositionally biased region" description="Basic and acidic residues" evidence="1">
    <location>
        <begin position="71"/>
        <end position="80"/>
    </location>
</feature>
<dbReference type="Proteomes" id="UP000780801">
    <property type="component" value="Unassembled WGS sequence"/>
</dbReference>
<feature type="compositionally biased region" description="Basic and acidic residues" evidence="1">
    <location>
        <begin position="466"/>
        <end position="476"/>
    </location>
</feature>
<dbReference type="OrthoDB" id="2444812at2759"/>
<feature type="compositionally biased region" description="Acidic residues" evidence="1">
    <location>
        <begin position="477"/>
        <end position="487"/>
    </location>
</feature>
<feature type="region of interest" description="Disordered" evidence="1">
    <location>
        <begin position="55"/>
        <end position="91"/>
    </location>
</feature>
<feature type="compositionally biased region" description="Polar residues" evidence="1">
    <location>
        <begin position="309"/>
        <end position="321"/>
    </location>
</feature>
<feature type="compositionally biased region" description="Low complexity" evidence="1">
    <location>
        <begin position="439"/>
        <end position="453"/>
    </location>
</feature>
<dbReference type="AlphaFoldDB" id="A0A9P6G2N6"/>
<feature type="region of interest" description="Disordered" evidence="1">
    <location>
        <begin position="353"/>
        <end position="524"/>
    </location>
</feature>
<feature type="compositionally biased region" description="Pro residues" evidence="1">
    <location>
        <begin position="122"/>
        <end position="144"/>
    </location>
</feature>
<feature type="compositionally biased region" description="Basic and acidic residues" evidence="1">
    <location>
        <begin position="513"/>
        <end position="524"/>
    </location>
</feature>
<reference evidence="2" key="1">
    <citation type="journal article" date="2020" name="Fungal Divers.">
        <title>Resolving the Mortierellaceae phylogeny through synthesis of multi-gene phylogenetics and phylogenomics.</title>
        <authorList>
            <person name="Vandepol N."/>
            <person name="Liber J."/>
            <person name="Desiro A."/>
            <person name="Na H."/>
            <person name="Kennedy M."/>
            <person name="Barry K."/>
            <person name="Grigoriev I.V."/>
            <person name="Miller A.N."/>
            <person name="O'Donnell K."/>
            <person name="Stajich J.E."/>
            <person name="Bonito G."/>
        </authorList>
    </citation>
    <scope>NUCLEOTIDE SEQUENCE</scope>
    <source>
        <strain evidence="2">KOD1015</strain>
    </source>
</reference>
<feature type="compositionally biased region" description="Polar residues" evidence="1">
    <location>
        <begin position="422"/>
        <end position="431"/>
    </location>
</feature>
<feature type="compositionally biased region" description="Basic and acidic residues" evidence="1">
    <location>
        <begin position="410"/>
        <end position="420"/>
    </location>
</feature>
<evidence type="ECO:0000256" key="1">
    <source>
        <dbReference type="SAM" id="MobiDB-lite"/>
    </source>
</evidence>
<feature type="compositionally biased region" description="Polar residues" evidence="1">
    <location>
        <begin position="353"/>
        <end position="383"/>
    </location>
</feature>
<feature type="region of interest" description="Disordered" evidence="1">
    <location>
        <begin position="1"/>
        <end position="22"/>
    </location>
</feature>
<evidence type="ECO:0000313" key="2">
    <source>
        <dbReference type="EMBL" id="KAF9586138.1"/>
    </source>
</evidence>
<dbReference type="EMBL" id="JAABOA010000068">
    <property type="protein sequence ID" value="KAF9586138.1"/>
    <property type="molecule type" value="Genomic_DNA"/>
</dbReference>
<feature type="region of interest" description="Disordered" evidence="1">
    <location>
        <begin position="299"/>
        <end position="321"/>
    </location>
</feature>
<evidence type="ECO:0000313" key="3">
    <source>
        <dbReference type="Proteomes" id="UP000780801"/>
    </source>
</evidence>
<organism evidence="2 3">
    <name type="scientific">Lunasporangiospora selenospora</name>
    <dbReference type="NCBI Taxonomy" id="979761"/>
    <lineage>
        <taxon>Eukaryota</taxon>
        <taxon>Fungi</taxon>
        <taxon>Fungi incertae sedis</taxon>
        <taxon>Mucoromycota</taxon>
        <taxon>Mortierellomycotina</taxon>
        <taxon>Mortierellomycetes</taxon>
        <taxon>Mortierellales</taxon>
        <taxon>Mortierellaceae</taxon>
        <taxon>Lunasporangiospora</taxon>
    </lineage>
</organism>